<sequence>MTKKKWLWLTGSVFIIALLVGAVFGINYYQKTKEVPIKLVAMGDSLTEGIGDENKAGGYVGIIPEKLEKESTIPSVETSNYGVSGNKITQLEKRLQTNKNFQQDVKNANVITITIGGNDVMAILQSRLLDVDVEDFTKANKTFQQELEKLVSDIRSYNKDAAIFLMGIYNPYTTYFSDIKQFDEVIADWNKASQKTVQKEDNMYFVPIAKALENRDKANQNKPNPLLSDDYFHPNHQGYEKMSMELYKAIVKQLNEGNIPKIYE</sequence>
<evidence type="ECO:0000313" key="7">
    <source>
        <dbReference type="Proteomes" id="UP000587800"/>
    </source>
</evidence>
<dbReference type="EMBL" id="JAASTW010000005">
    <property type="protein sequence ID" value="MBC1488403.1"/>
    <property type="molecule type" value="Genomic_DNA"/>
</dbReference>
<dbReference type="PANTHER" id="PTHR30383">
    <property type="entry name" value="THIOESTERASE 1/PROTEASE 1/LYSOPHOSPHOLIPASE L1"/>
    <property type="match status" value="1"/>
</dbReference>
<keyword evidence="4" id="KW-0378">Hydrolase</keyword>
<keyword evidence="2" id="KW-0472">Membrane</keyword>
<evidence type="ECO:0000313" key="4">
    <source>
        <dbReference type="EMBL" id="MBC1488403.1"/>
    </source>
</evidence>
<keyword evidence="7" id="KW-1185">Reference proteome</keyword>
<dbReference type="InterPro" id="IPR051532">
    <property type="entry name" value="Ester_Hydrolysis_Enzymes"/>
</dbReference>
<dbReference type="InterPro" id="IPR013830">
    <property type="entry name" value="SGNH_hydro"/>
</dbReference>
<evidence type="ECO:0000313" key="5">
    <source>
        <dbReference type="EMBL" id="MBC1508834.1"/>
    </source>
</evidence>
<feature type="coiled-coil region" evidence="1">
    <location>
        <begin position="133"/>
        <end position="160"/>
    </location>
</feature>
<dbReference type="RefSeq" id="WP_185345156.1">
    <property type="nucleotide sequence ID" value="NZ_JAASTU010000003.1"/>
</dbReference>
<evidence type="ECO:0000313" key="6">
    <source>
        <dbReference type="Proteomes" id="UP000561617"/>
    </source>
</evidence>
<organism evidence="4 6">
    <name type="scientific">Listeria immobilis</name>
    <dbReference type="NCBI Taxonomy" id="2713502"/>
    <lineage>
        <taxon>Bacteria</taxon>
        <taxon>Bacillati</taxon>
        <taxon>Bacillota</taxon>
        <taxon>Bacilli</taxon>
        <taxon>Bacillales</taxon>
        <taxon>Listeriaceae</taxon>
        <taxon>Listeria</taxon>
    </lineage>
</organism>
<proteinExistence type="predicted"/>
<evidence type="ECO:0000256" key="2">
    <source>
        <dbReference type="SAM" id="Phobius"/>
    </source>
</evidence>
<dbReference type="Pfam" id="PF13472">
    <property type="entry name" value="Lipase_GDSL_2"/>
    <property type="match status" value="1"/>
</dbReference>
<reference evidence="6 7" key="1">
    <citation type="submission" date="2020-03" db="EMBL/GenBank/DDBJ databases">
        <title>Soil Listeria distribution.</title>
        <authorList>
            <person name="Liao J."/>
            <person name="Wiedmann M."/>
        </authorList>
    </citation>
    <scope>NUCLEOTIDE SEQUENCE [LARGE SCALE GENOMIC DNA]</scope>
    <source>
        <strain evidence="5 7">FSL L7-1515</strain>
        <strain evidence="4 6">FSL L7-1554</strain>
    </source>
</reference>
<keyword evidence="2" id="KW-0812">Transmembrane</keyword>
<dbReference type="AlphaFoldDB" id="A0A7X1C8M3"/>
<feature type="transmembrane region" description="Helical" evidence="2">
    <location>
        <begin position="6"/>
        <end position="29"/>
    </location>
</feature>
<gene>
    <name evidence="4" type="ORF">HCJ38_05155</name>
    <name evidence="5" type="ORF">HCJ59_02770</name>
</gene>
<comment type="caution">
    <text evidence="4">The sequence shown here is derived from an EMBL/GenBank/DDBJ whole genome shotgun (WGS) entry which is preliminary data.</text>
</comment>
<dbReference type="SUPFAM" id="SSF52266">
    <property type="entry name" value="SGNH hydrolase"/>
    <property type="match status" value="1"/>
</dbReference>
<dbReference type="InterPro" id="IPR036514">
    <property type="entry name" value="SGNH_hydro_sf"/>
</dbReference>
<keyword evidence="1" id="KW-0175">Coiled coil</keyword>
<dbReference type="Proteomes" id="UP000561617">
    <property type="component" value="Unassembled WGS sequence"/>
</dbReference>
<dbReference type="PANTHER" id="PTHR30383:SF27">
    <property type="entry name" value="SPORE GERMINATION LIPASE LIPC"/>
    <property type="match status" value="1"/>
</dbReference>
<evidence type="ECO:0000259" key="3">
    <source>
        <dbReference type="Pfam" id="PF13472"/>
    </source>
</evidence>
<name>A0A7X1C8M3_9LIST</name>
<protein>
    <submittedName>
        <fullName evidence="4">SGNH/GDSL hydrolase family protein</fullName>
    </submittedName>
</protein>
<feature type="domain" description="SGNH hydrolase-type esterase" evidence="3">
    <location>
        <begin position="41"/>
        <end position="240"/>
    </location>
</feature>
<dbReference type="Gene3D" id="3.40.50.1110">
    <property type="entry name" value="SGNH hydrolase"/>
    <property type="match status" value="1"/>
</dbReference>
<accession>A0A7X1C8M3</accession>
<keyword evidence="2" id="KW-1133">Transmembrane helix</keyword>
<dbReference type="GO" id="GO:0004622">
    <property type="term" value="F:phosphatidylcholine lysophospholipase activity"/>
    <property type="evidence" value="ECO:0007669"/>
    <property type="project" value="TreeGrafter"/>
</dbReference>
<dbReference type="EMBL" id="JAASUB010000003">
    <property type="protein sequence ID" value="MBC1508834.1"/>
    <property type="molecule type" value="Genomic_DNA"/>
</dbReference>
<dbReference type="CDD" id="cd04506">
    <property type="entry name" value="SGNH_hydrolase_YpmR_like"/>
    <property type="match status" value="1"/>
</dbReference>
<evidence type="ECO:0000256" key="1">
    <source>
        <dbReference type="SAM" id="Coils"/>
    </source>
</evidence>
<dbReference type="Proteomes" id="UP000587800">
    <property type="component" value="Unassembled WGS sequence"/>
</dbReference>